<dbReference type="EMBL" id="MT143992">
    <property type="protein sequence ID" value="QJA45514.1"/>
    <property type="molecule type" value="Genomic_DNA"/>
</dbReference>
<evidence type="ECO:0000313" key="1">
    <source>
        <dbReference type="EMBL" id="QJA45514.1"/>
    </source>
</evidence>
<proteinExistence type="predicted"/>
<protein>
    <submittedName>
        <fullName evidence="1">Uncharacterized protein</fullName>
    </submittedName>
</protein>
<accession>A0A6H1ZD84</accession>
<sequence length="481" mass="56353">MRKLSIGEENKLITPGEEERNKRSFINILPTFCLNKTSSKRVIEYMKGKRSKDEKFLDEYFNLNESLRAFFEIEILKDASEIYDFYHKKVIDALHRILQINNFSVSQLNTYIGIPYDLLLDYNVFISNIIEINGQPLKLFKLLSKKSILDQEDLNIINKKKLSTSKIIVCISRNPIDYLFSATGQSFTTCENLESDYGGAFYMGLGGLCLDPNRFLLFSLYRKSLWNIKDNRFRYFKYLSRSWGLICKNDLLHVVKQYPEEKINFHKFLEDTGFQKDKGFHEASGKFKWKIPKYKNNLPSHIYMDTLTLNIKRKNYEVEYVLEGGVCGCVTQHNYHDGFENLTGRMDELQTRKRKCRKCGRIILFPELSIHGLYCDVCSKDKDMCLQCEKIFKKSELTYITEGYVCKSCKKMFATICNRCGIFLFKSSALKSDYSEQIWLCRNCSSFNNICDSCKKYYPTDRTHSCVEDLSERYTITGRAI</sequence>
<name>A0A6H1ZD84_9ZZZZ</name>
<organism evidence="1">
    <name type="scientific">viral metagenome</name>
    <dbReference type="NCBI Taxonomy" id="1070528"/>
    <lineage>
        <taxon>unclassified sequences</taxon>
        <taxon>metagenomes</taxon>
        <taxon>organismal metagenomes</taxon>
    </lineage>
</organism>
<dbReference type="AlphaFoldDB" id="A0A6H1ZD84"/>
<gene>
    <name evidence="1" type="ORF">TM448A00246_0005</name>
</gene>
<reference evidence="1" key="1">
    <citation type="submission" date="2020-03" db="EMBL/GenBank/DDBJ databases">
        <title>The deep terrestrial virosphere.</title>
        <authorList>
            <person name="Holmfeldt K."/>
            <person name="Nilsson E."/>
            <person name="Simone D."/>
            <person name="Lopez-Fernandez M."/>
            <person name="Wu X."/>
            <person name="de Brujin I."/>
            <person name="Lundin D."/>
            <person name="Andersson A."/>
            <person name="Bertilsson S."/>
            <person name="Dopson M."/>
        </authorList>
    </citation>
    <scope>NUCLEOTIDE SEQUENCE</scope>
    <source>
        <strain evidence="1">TM448A00246</strain>
    </source>
</reference>